<accession>A0A9P9KG10</accession>
<proteinExistence type="predicted"/>
<organism evidence="3 4">
    <name type="scientific">Fusarium solani</name>
    <name type="common">Filamentous fungus</name>
    <dbReference type="NCBI Taxonomy" id="169388"/>
    <lineage>
        <taxon>Eukaryota</taxon>
        <taxon>Fungi</taxon>
        <taxon>Dikarya</taxon>
        <taxon>Ascomycota</taxon>
        <taxon>Pezizomycotina</taxon>
        <taxon>Sordariomycetes</taxon>
        <taxon>Hypocreomycetidae</taxon>
        <taxon>Hypocreales</taxon>
        <taxon>Nectriaceae</taxon>
        <taxon>Fusarium</taxon>
        <taxon>Fusarium solani species complex</taxon>
    </lineage>
</organism>
<dbReference type="Pfam" id="PF14737">
    <property type="entry name" value="DUF4470"/>
    <property type="match status" value="1"/>
</dbReference>
<dbReference type="SUPFAM" id="SSF144232">
    <property type="entry name" value="HIT/MYND zinc finger-like"/>
    <property type="match status" value="1"/>
</dbReference>
<keyword evidence="4" id="KW-1185">Reference proteome</keyword>
<dbReference type="Proteomes" id="UP000736672">
    <property type="component" value="Unassembled WGS sequence"/>
</dbReference>
<feature type="compositionally biased region" description="Acidic residues" evidence="1">
    <location>
        <begin position="85"/>
        <end position="96"/>
    </location>
</feature>
<evidence type="ECO:0000259" key="2">
    <source>
        <dbReference type="Pfam" id="PF14737"/>
    </source>
</evidence>
<feature type="compositionally biased region" description="Low complexity" evidence="1">
    <location>
        <begin position="37"/>
        <end position="48"/>
    </location>
</feature>
<evidence type="ECO:0000256" key="1">
    <source>
        <dbReference type="SAM" id="MobiDB-lite"/>
    </source>
</evidence>
<dbReference type="EMBL" id="JAGTJS010000008">
    <property type="protein sequence ID" value="KAH7260173.1"/>
    <property type="molecule type" value="Genomic_DNA"/>
</dbReference>
<comment type="caution">
    <text evidence="3">The sequence shown here is derived from an EMBL/GenBank/DDBJ whole genome shotgun (WGS) entry which is preliminary data.</text>
</comment>
<dbReference type="OrthoDB" id="5026444at2759"/>
<reference evidence="3" key="1">
    <citation type="journal article" date="2021" name="Nat. Commun.">
        <title>Genetic determinants of endophytism in the Arabidopsis root mycobiome.</title>
        <authorList>
            <person name="Mesny F."/>
            <person name="Miyauchi S."/>
            <person name="Thiergart T."/>
            <person name="Pickel B."/>
            <person name="Atanasova L."/>
            <person name="Karlsson M."/>
            <person name="Huettel B."/>
            <person name="Barry K.W."/>
            <person name="Haridas S."/>
            <person name="Chen C."/>
            <person name="Bauer D."/>
            <person name="Andreopoulos W."/>
            <person name="Pangilinan J."/>
            <person name="LaButti K."/>
            <person name="Riley R."/>
            <person name="Lipzen A."/>
            <person name="Clum A."/>
            <person name="Drula E."/>
            <person name="Henrissat B."/>
            <person name="Kohler A."/>
            <person name="Grigoriev I.V."/>
            <person name="Martin F.M."/>
            <person name="Hacquard S."/>
        </authorList>
    </citation>
    <scope>NUCLEOTIDE SEQUENCE</scope>
    <source>
        <strain evidence="3">FSSC 5 MPI-SDFR-AT-0091</strain>
    </source>
</reference>
<feature type="region of interest" description="Disordered" evidence="1">
    <location>
        <begin position="1"/>
        <end position="97"/>
    </location>
</feature>
<protein>
    <recommendedName>
        <fullName evidence="2">DUF4470 domain-containing protein</fullName>
    </recommendedName>
</protein>
<evidence type="ECO:0000313" key="4">
    <source>
        <dbReference type="Proteomes" id="UP000736672"/>
    </source>
</evidence>
<name>A0A9P9KG10_FUSSL</name>
<sequence>MELDSPETTCHILTPATSDEPRTPLPGTDPPDEKSEPPVVVVSPASSVTMDAETPPQSPNRNDLLRPEGFHTEPLELRLKQPASVEEEVGPDEEPEPVYYPLEYYRNKTAMDDNIPSPDTEVNERFERVAREYASHVVGEPLEESFANALREAQASYEVSYWELPATQPKEITMPCTPAFKPGTPEHFEDLPLVEPICYRQNEEGEVCGLYAKVGCPDCLLIAYCTVECQLAHADAHRCRGAQGGLYSKIADRSGLSPEDPTQFRYPWGPWPAIDILQLQKNEGVEFDGFLNILLTGGPSLRTLVNTIANIPETANPILHFSSNELNMRLVAQTLTVLLLLTDRSCEDRYNAEAAVYIWYSSSIPTPMMKHIQDVALGPILDAVRKAMRYYLHYGVKSMPIRFPRGNCSIVVDFTIREWQGIFLHVTRTETTEIQKLKRMRFDDRRYCENIHTRIQRAPHMRILGMLKWETDGMLQPYGLPLHKDLRMNPFLITLRGLPVPGITTEPVTEWSISAILGQDSGPATNDVYGKMFYYVRSLCLKFQHRLRSLQVEFSVMRKDVLALPAIFNDQGRRRFDRIDVGAYFELAPLAVAAPLNYLLQHVDMNPHATMLGVSRRGAMASSSESTKEDTAIEYEYKFAPMGTKLDELAPPVSREDELSTNGTRRMWGLFMWRNWDKFSDQ</sequence>
<feature type="compositionally biased region" description="Basic and acidic residues" evidence="1">
    <location>
        <begin position="63"/>
        <end position="79"/>
    </location>
</feature>
<dbReference type="AlphaFoldDB" id="A0A9P9KG10"/>
<gene>
    <name evidence="3" type="ORF">B0J15DRAFT_582231</name>
</gene>
<feature type="domain" description="DUF4470" evidence="2">
    <location>
        <begin position="267"/>
        <end position="363"/>
    </location>
</feature>
<evidence type="ECO:0000313" key="3">
    <source>
        <dbReference type="EMBL" id="KAH7260173.1"/>
    </source>
</evidence>
<dbReference type="InterPro" id="IPR027974">
    <property type="entry name" value="DUF4470"/>
</dbReference>